<protein>
    <recommendedName>
        <fullName evidence="4">cytochrome-c oxidase</fullName>
        <ecNumber evidence="4">7.1.1.9</ecNumber>
    </recommendedName>
</protein>
<evidence type="ECO:0000256" key="15">
    <source>
        <dbReference type="ARBA" id="ARBA00023008"/>
    </source>
</evidence>
<keyword evidence="5 18" id="KW-0813">Transport</keyword>
<dbReference type="InterPro" id="IPR036927">
    <property type="entry name" value="Cyt_c_oxase-like_su1_sf"/>
</dbReference>
<dbReference type="InterPro" id="IPR000298">
    <property type="entry name" value="Cyt_c_oxidase-like_su3"/>
</dbReference>
<evidence type="ECO:0000256" key="14">
    <source>
        <dbReference type="ARBA" id="ARBA00023004"/>
    </source>
</evidence>
<proteinExistence type="inferred from homology"/>
<dbReference type="GO" id="GO:0005886">
    <property type="term" value="C:plasma membrane"/>
    <property type="evidence" value="ECO:0007669"/>
    <property type="project" value="UniProtKB-SubCell"/>
</dbReference>
<dbReference type="UniPathway" id="UPA00705"/>
<reference evidence="23" key="1">
    <citation type="submission" date="2016-10" db="EMBL/GenBank/DDBJ databases">
        <authorList>
            <person name="Varghese N."/>
            <person name="Submissions S."/>
        </authorList>
    </citation>
    <scope>NUCLEOTIDE SEQUENCE [LARGE SCALE GENOMIC DNA]</scope>
    <source>
        <strain evidence="23">JCM 2783</strain>
    </source>
</reference>
<keyword evidence="14" id="KW-0408">Iron</keyword>
<accession>A0A1I1ZMA4</accession>
<dbReference type="GO" id="GO:0004129">
    <property type="term" value="F:cytochrome-c oxidase activity"/>
    <property type="evidence" value="ECO:0007669"/>
    <property type="project" value="UniProtKB-EC"/>
</dbReference>
<dbReference type="PROSITE" id="PS00077">
    <property type="entry name" value="COX1_CUB"/>
    <property type="match status" value="1"/>
</dbReference>
<dbReference type="InterPro" id="IPR035973">
    <property type="entry name" value="Cyt_c_oxidase_su3-like_sf"/>
</dbReference>
<dbReference type="NCBIfam" id="TIGR02891">
    <property type="entry name" value="CtaD_CoxA"/>
    <property type="match status" value="1"/>
</dbReference>
<dbReference type="SUPFAM" id="SSF81442">
    <property type="entry name" value="Cytochrome c oxidase subunit I-like"/>
    <property type="match status" value="1"/>
</dbReference>
<comment type="pathway">
    <text evidence="2">Energy metabolism; oxidative phosphorylation.</text>
</comment>
<dbReference type="PROSITE" id="PS50855">
    <property type="entry name" value="COX1"/>
    <property type="match status" value="1"/>
</dbReference>
<dbReference type="SUPFAM" id="SSF81452">
    <property type="entry name" value="Cytochrome c oxidase subunit III-like"/>
    <property type="match status" value="1"/>
</dbReference>
<evidence type="ECO:0000256" key="17">
    <source>
        <dbReference type="ARBA" id="ARBA00047816"/>
    </source>
</evidence>
<feature type="transmembrane region" description="Helical" evidence="19">
    <location>
        <begin position="442"/>
        <end position="467"/>
    </location>
</feature>
<dbReference type="Pfam" id="PF00115">
    <property type="entry name" value="COX1"/>
    <property type="match status" value="1"/>
</dbReference>
<dbReference type="PANTHER" id="PTHR10422">
    <property type="entry name" value="CYTOCHROME C OXIDASE SUBUNIT 1"/>
    <property type="match status" value="1"/>
</dbReference>
<keyword evidence="10" id="KW-0479">Metal-binding</keyword>
<feature type="transmembrane region" description="Helical" evidence="19">
    <location>
        <begin position="487"/>
        <end position="509"/>
    </location>
</feature>
<comment type="similarity">
    <text evidence="3 18">Belongs to the heme-copper respiratory oxidase family.</text>
</comment>
<keyword evidence="9 18" id="KW-0812">Transmembrane</keyword>
<evidence type="ECO:0000256" key="2">
    <source>
        <dbReference type="ARBA" id="ARBA00004673"/>
    </source>
</evidence>
<feature type="transmembrane region" description="Helical" evidence="19">
    <location>
        <begin position="826"/>
        <end position="848"/>
    </location>
</feature>
<dbReference type="CDD" id="cd01662">
    <property type="entry name" value="Ubiquinol_Oxidase_I"/>
    <property type="match status" value="1"/>
</dbReference>
<evidence type="ECO:0000256" key="19">
    <source>
        <dbReference type="SAM" id="Phobius"/>
    </source>
</evidence>
<gene>
    <name evidence="22" type="ORF">SAMN05216372_11610</name>
</gene>
<feature type="domain" description="Cytochrome oxidase subunit I profile" evidence="21">
    <location>
        <begin position="39"/>
        <end position="547"/>
    </location>
</feature>
<evidence type="ECO:0000256" key="11">
    <source>
        <dbReference type="ARBA" id="ARBA00022967"/>
    </source>
</evidence>
<organism evidence="22 23">
    <name type="scientific">Pseudomonas straminea</name>
    <dbReference type="NCBI Taxonomy" id="47882"/>
    <lineage>
        <taxon>Bacteria</taxon>
        <taxon>Pseudomonadati</taxon>
        <taxon>Pseudomonadota</taxon>
        <taxon>Gammaproteobacteria</taxon>
        <taxon>Pseudomonadales</taxon>
        <taxon>Pseudomonadaceae</taxon>
        <taxon>Phytopseudomonas</taxon>
    </lineage>
</organism>
<dbReference type="InterPro" id="IPR023615">
    <property type="entry name" value="Cyt_c_Oxase_su1_BS"/>
</dbReference>
<dbReference type="EC" id="7.1.1.9" evidence="4"/>
<keyword evidence="12 18" id="KW-0249">Electron transport</keyword>
<evidence type="ECO:0000256" key="10">
    <source>
        <dbReference type="ARBA" id="ARBA00022723"/>
    </source>
</evidence>
<feature type="transmembrane region" description="Helical" evidence="19">
    <location>
        <begin position="336"/>
        <end position="359"/>
    </location>
</feature>
<evidence type="ECO:0000313" key="23">
    <source>
        <dbReference type="Proteomes" id="UP000243950"/>
    </source>
</evidence>
<feature type="transmembrane region" description="Helical" evidence="19">
    <location>
        <begin position="303"/>
        <end position="324"/>
    </location>
</feature>
<evidence type="ECO:0000259" key="20">
    <source>
        <dbReference type="PROSITE" id="PS50253"/>
    </source>
</evidence>
<name>A0A1I1ZMA4_PSEOC</name>
<evidence type="ECO:0000256" key="4">
    <source>
        <dbReference type="ARBA" id="ARBA00012949"/>
    </source>
</evidence>
<feature type="transmembrane region" description="Helical" evidence="19">
    <location>
        <begin position="406"/>
        <end position="430"/>
    </location>
</feature>
<feature type="transmembrane region" description="Helical" evidence="19">
    <location>
        <begin position="50"/>
        <end position="72"/>
    </location>
</feature>
<keyword evidence="15" id="KW-0186">Copper</keyword>
<keyword evidence="11" id="KW-1278">Translocase</keyword>
<comment type="catalytic activity">
    <reaction evidence="17">
        <text>4 Fe(II)-[cytochrome c] + O2 + 8 H(+)(in) = 4 Fe(III)-[cytochrome c] + 2 H2O + 4 H(+)(out)</text>
        <dbReference type="Rhea" id="RHEA:11436"/>
        <dbReference type="Rhea" id="RHEA-COMP:10350"/>
        <dbReference type="Rhea" id="RHEA-COMP:14399"/>
        <dbReference type="ChEBI" id="CHEBI:15377"/>
        <dbReference type="ChEBI" id="CHEBI:15378"/>
        <dbReference type="ChEBI" id="CHEBI:15379"/>
        <dbReference type="ChEBI" id="CHEBI:29033"/>
        <dbReference type="ChEBI" id="CHEBI:29034"/>
        <dbReference type="EC" id="7.1.1.9"/>
    </reaction>
</comment>
<dbReference type="RefSeq" id="WP_244154208.1">
    <property type="nucleotide sequence ID" value="NZ_BSSG01000016.1"/>
</dbReference>
<keyword evidence="7 18" id="KW-0349">Heme</keyword>
<feature type="domain" description="Heme-copper oxidase subunit III family profile" evidence="20">
    <location>
        <begin position="589"/>
        <end position="847"/>
    </location>
</feature>
<evidence type="ECO:0000256" key="18">
    <source>
        <dbReference type="RuleBase" id="RU000370"/>
    </source>
</evidence>
<evidence type="ECO:0000256" key="1">
    <source>
        <dbReference type="ARBA" id="ARBA00004651"/>
    </source>
</evidence>
<keyword evidence="8 18" id="KW-0679">Respiratory chain</keyword>
<dbReference type="Proteomes" id="UP000243950">
    <property type="component" value="Unassembled WGS sequence"/>
</dbReference>
<feature type="transmembrane region" description="Helical" evidence="19">
    <location>
        <begin position="371"/>
        <end position="394"/>
    </location>
</feature>
<evidence type="ECO:0000256" key="13">
    <source>
        <dbReference type="ARBA" id="ARBA00022989"/>
    </source>
</evidence>
<dbReference type="InterPro" id="IPR023616">
    <property type="entry name" value="Cyt_c_oxase-like_su1_dom"/>
</dbReference>
<feature type="transmembrane region" description="Helical" evidence="19">
    <location>
        <begin position="749"/>
        <end position="768"/>
    </location>
</feature>
<evidence type="ECO:0000256" key="16">
    <source>
        <dbReference type="ARBA" id="ARBA00023136"/>
    </source>
</evidence>
<feature type="transmembrane region" description="Helical" evidence="19">
    <location>
        <begin position="780"/>
        <end position="805"/>
    </location>
</feature>
<dbReference type="GO" id="GO:0006119">
    <property type="term" value="P:oxidative phosphorylation"/>
    <property type="evidence" value="ECO:0007669"/>
    <property type="project" value="UniProtKB-UniPathway"/>
</dbReference>
<keyword evidence="13 19" id="KW-1133">Transmembrane helix</keyword>
<feature type="transmembrane region" description="Helical" evidence="19">
    <location>
        <begin position="220"/>
        <end position="243"/>
    </location>
</feature>
<keyword evidence="6" id="KW-1003">Cell membrane</keyword>
<dbReference type="PROSITE" id="PS50253">
    <property type="entry name" value="COX3"/>
    <property type="match status" value="1"/>
</dbReference>
<dbReference type="GO" id="GO:0015990">
    <property type="term" value="P:electron transport coupled proton transport"/>
    <property type="evidence" value="ECO:0007669"/>
    <property type="project" value="InterPro"/>
</dbReference>
<dbReference type="InterPro" id="IPR014241">
    <property type="entry name" value="Cyt_c_oxidase_su1_bac"/>
</dbReference>
<feature type="transmembrane region" description="Helical" evidence="19">
    <location>
        <begin position="671"/>
        <end position="695"/>
    </location>
</feature>
<evidence type="ECO:0000313" key="22">
    <source>
        <dbReference type="EMBL" id="SFE32954.1"/>
    </source>
</evidence>
<dbReference type="GO" id="GO:0022904">
    <property type="term" value="P:respiratory electron transport chain"/>
    <property type="evidence" value="ECO:0007669"/>
    <property type="project" value="TreeGrafter"/>
</dbReference>
<dbReference type="AlphaFoldDB" id="A0A1I1ZMA4"/>
<dbReference type="PRINTS" id="PR01165">
    <property type="entry name" value="CYCOXIDASEI"/>
</dbReference>
<feature type="transmembrane region" description="Helical" evidence="19">
    <location>
        <begin position="137"/>
        <end position="159"/>
    </location>
</feature>
<dbReference type="InterPro" id="IPR000883">
    <property type="entry name" value="Cyt_C_Oxase_1"/>
</dbReference>
<dbReference type="GO" id="GO:0046872">
    <property type="term" value="F:metal ion binding"/>
    <property type="evidence" value="ECO:0007669"/>
    <property type="project" value="UniProtKB-KW"/>
</dbReference>
<evidence type="ECO:0000259" key="21">
    <source>
        <dbReference type="PROSITE" id="PS50855"/>
    </source>
</evidence>
<keyword evidence="16 19" id="KW-0472">Membrane</keyword>
<evidence type="ECO:0000256" key="5">
    <source>
        <dbReference type="ARBA" id="ARBA00022448"/>
    </source>
</evidence>
<evidence type="ECO:0000256" key="9">
    <source>
        <dbReference type="ARBA" id="ARBA00022692"/>
    </source>
</evidence>
<dbReference type="Gene3D" id="1.20.210.10">
    <property type="entry name" value="Cytochrome c oxidase-like, subunit I domain"/>
    <property type="match status" value="1"/>
</dbReference>
<evidence type="ECO:0000256" key="3">
    <source>
        <dbReference type="ARBA" id="ARBA00009578"/>
    </source>
</evidence>
<keyword evidence="23" id="KW-1185">Reference proteome</keyword>
<dbReference type="EMBL" id="FOMO01000016">
    <property type="protein sequence ID" value="SFE32954.1"/>
    <property type="molecule type" value="Genomic_DNA"/>
</dbReference>
<sequence>MSASHEKQRDSRETQCRETADADALHDQFNEVWGNPRGWRALTIVNHTTLGLRFMVTGLGFFIFGLLLAMLIRTQLALPGNAFMGPEMYNQVFTMHGTVMMFLFAVPMMEGLAVYLLPKMLGARDLVFPRLSALGYWCYLFGGLIICSSLLFGVAPNAGWFMYTPLSSAAHSPGINADFWLLGITFVEISAVSAGVELVVSILRTRAEGMALNRMPIYAWYILTMAMMIVIGFPPLILGSILLELERAAGLPFFEVARGGDPLLWQHLFWLFGHPEVYIIFLPAAGIVSTLLPVFCGRPLVGYRAVVLGVLSTGFISFGLWVHHMFTVGIPQLAQAFFSVASMLVAIPTAIQVFSWIATLWLGKPRYNVPMLWLVGFLIIFVCGGLTGVMLALVPFDWQVHDTHFVVAHFHYVLIGGMLFPLIAGLYYWLPHFSGRMASERLGKWGFWLVFIGFNMTFLIMHWTGLLGMPRRVYTYESGLGWDMPNLISSIGSFIMVIGIATLLLDLVLHYRYGKPAGNNPWQADTLEWATALPPNPYNFVSLAKVTDRHPLWRAPDLGESMARGEHALTVIDHGRRETWGVDPLTGKVREIIHLPGNSWLPFIAACFIAVLCLSLLTKTYLLALVACFAAIVVLLRWSWENGAHPKAAPDARTQPGEPPLHSRTCDGPGLWGMGVTLLSNGALYLSLLFGWFYLWTVAPNWLVPDAPVLNHWLLLAAALLLSLATPWHRRVLARLRQGDARGLFTCQVGLAVVGLIQSALLLVALLSESLEPTVRAHDAVIFVMLAYSLGHALLASILSMLQALRIRIGYVSGESPYEPLVVAQLWGYNLGVLWVSYFAIALFPPAFGGA</sequence>
<feature type="transmembrane region" description="Helical" evidence="19">
    <location>
        <begin position="600"/>
        <end position="617"/>
    </location>
</feature>
<feature type="transmembrane region" description="Helical" evidence="19">
    <location>
        <begin position="179"/>
        <end position="200"/>
    </location>
</feature>
<feature type="transmembrane region" description="Helical" evidence="19">
    <location>
        <begin position="92"/>
        <end position="117"/>
    </location>
</feature>
<dbReference type="PANTHER" id="PTHR10422:SF35">
    <property type="entry name" value="CYTOCHROME BO(3) UBIQUINOL OXIDASE SUBUNIT 1"/>
    <property type="match status" value="1"/>
</dbReference>
<evidence type="ECO:0000256" key="7">
    <source>
        <dbReference type="ARBA" id="ARBA00022617"/>
    </source>
</evidence>
<feature type="transmembrane region" description="Helical" evidence="19">
    <location>
        <begin position="710"/>
        <end position="728"/>
    </location>
</feature>
<comment type="subcellular location">
    <subcellularLocation>
        <location evidence="1">Cell membrane</location>
        <topology evidence="1">Multi-pass membrane protein</topology>
    </subcellularLocation>
</comment>
<feature type="transmembrane region" description="Helical" evidence="19">
    <location>
        <begin position="623"/>
        <end position="640"/>
    </location>
</feature>
<dbReference type="GO" id="GO:0020037">
    <property type="term" value="F:heme binding"/>
    <property type="evidence" value="ECO:0007669"/>
    <property type="project" value="InterPro"/>
</dbReference>
<evidence type="ECO:0000256" key="6">
    <source>
        <dbReference type="ARBA" id="ARBA00022475"/>
    </source>
</evidence>
<evidence type="ECO:0000256" key="8">
    <source>
        <dbReference type="ARBA" id="ARBA00022660"/>
    </source>
</evidence>
<evidence type="ECO:0000256" key="12">
    <source>
        <dbReference type="ARBA" id="ARBA00022982"/>
    </source>
</evidence>
<feature type="transmembrane region" description="Helical" evidence="19">
    <location>
        <begin position="277"/>
        <end position="296"/>
    </location>
</feature>